<organism evidence="2">
    <name type="scientific">Bacillus phage SDFMU_Pbc</name>
    <dbReference type="NCBI Taxonomy" id="3076135"/>
    <lineage>
        <taxon>Viruses</taxon>
        <taxon>Duplodnaviria</taxon>
        <taxon>Heunggongvirae</taxon>
        <taxon>Uroviricota</taxon>
        <taxon>Caudoviricetes</taxon>
        <taxon>Herelleviridae</taxon>
        <taxon>Bastillevirinae</taxon>
        <taxon>Agatevirus</taxon>
        <taxon>Agatevirus agate</taxon>
    </lineage>
</organism>
<accession>A0AA96KRF0</accession>
<reference evidence="2" key="1">
    <citation type="submission" date="2023-04" db="EMBL/GenBank/DDBJ databases">
        <authorList>
            <person name="Zhang X."/>
        </authorList>
    </citation>
    <scope>NUCLEOTIDE SEQUENCE</scope>
</reference>
<evidence type="ECO:0000313" key="2">
    <source>
        <dbReference type="EMBL" id="WNO29754.1"/>
    </source>
</evidence>
<sequence length="76" mass="9490">MENNNNSHKIYEVYYYNNYDEAETLGLFSKEDKAKQFIEDCKKVFYRQADTLTYDYRHLRLYISEWELDEWTDIIR</sequence>
<dbReference type="Pfam" id="PF24024">
    <property type="entry name" value="DUF7336"/>
    <property type="match status" value="1"/>
</dbReference>
<dbReference type="InterPro" id="IPR055760">
    <property type="entry name" value="DUF7336"/>
</dbReference>
<name>A0AA96KRF0_9CAUD</name>
<dbReference type="EMBL" id="OQ884030">
    <property type="protein sequence ID" value="WNO29754.1"/>
    <property type="molecule type" value="Genomic_DNA"/>
</dbReference>
<feature type="domain" description="DUF7336" evidence="1">
    <location>
        <begin position="9"/>
        <end position="72"/>
    </location>
</feature>
<evidence type="ECO:0000259" key="1">
    <source>
        <dbReference type="Pfam" id="PF24024"/>
    </source>
</evidence>
<protein>
    <recommendedName>
        <fullName evidence="1">DUF7336 domain-containing protein</fullName>
    </recommendedName>
</protein>
<proteinExistence type="predicted"/>